<dbReference type="AlphaFoldDB" id="A0A4R0NJZ4"/>
<reference evidence="1 2" key="1">
    <citation type="submission" date="2019-02" db="EMBL/GenBank/DDBJ databases">
        <title>Pedobacter sp. RP-1-14 sp. nov., isolated from Arctic soil.</title>
        <authorList>
            <person name="Dahal R.H."/>
        </authorList>
    </citation>
    <scope>NUCLEOTIDE SEQUENCE [LARGE SCALE GENOMIC DNA]</scope>
    <source>
        <strain evidence="1 2">RP-1-14</strain>
    </source>
</reference>
<dbReference type="InterPro" id="IPR022385">
    <property type="entry name" value="Rhs_assc_core"/>
</dbReference>
<organism evidence="1 2">
    <name type="scientific">Pedobacter psychroterrae</name>
    <dbReference type="NCBI Taxonomy" id="2530453"/>
    <lineage>
        <taxon>Bacteria</taxon>
        <taxon>Pseudomonadati</taxon>
        <taxon>Bacteroidota</taxon>
        <taxon>Sphingobacteriia</taxon>
        <taxon>Sphingobacteriales</taxon>
        <taxon>Sphingobacteriaceae</taxon>
        <taxon>Pedobacter</taxon>
    </lineage>
</organism>
<dbReference type="Proteomes" id="UP000293347">
    <property type="component" value="Unassembled WGS sequence"/>
</dbReference>
<dbReference type="EMBL" id="SJSL01000005">
    <property type="protein sequence ID" value="TCC99782.1"/>
    <property type="molecule type" value="Genomic_DNA"/>
</dbReference>
<dbReference type="PANTHER" id="PTHR32305:SF15">
    <property type="entry name" value="PROTEIN RHSA-RELATED"/>
    <property type="match status" value="1"/>
</dbReference>
<gene>
    <name evidence="1" type="ORF">EZ437_16200</name>
</gene>
<comment type="caution">
    <text evidence="1">The sequence shown here is derived from an EMBL/GenBank/DDBJ whole genome shotgun (WGS) entry which is preliminary data.</text>
</comment>
<dbReference type="PANTHER" id="PTHR32305">
    <property type="match status" value="1"/>
</dbReference>
<sequence length="378" mass="41110">MRSVGMTYNHLNLPATVTGGIGATYTYDAGGNKLKSVQGSLTVEYISGVHYKNNVLDFMSTDEGRAVRNSSTGVYKYEYSLKDHLGNARVSFDDNSGTARLIQEDEFYAFGLSRAKFVSGDKNNYLYNGKELQTALADVFDYGARFYDPVIGRWNVVDPLAEMMRRHSPYNYAFNNPMRFTDPDGMAPQSFNNYAKNMDMELGINIGKRSDGPGDEEKKKKNPKKIAEKKMEIKNTIKENKKVGGSGVSLSAGLGLFYQGLELSVGAFGKGPFKTPYLSIGVPKNPLYFNASISGQLLAGSSNTGQFNLSGYGETVAGGIGPVSGSYSADDITKPTYAIYGVGVGAGVKYTGGYTLTKTYTSPIPLVFYMVGLLRPNF</sequence>
<dbReference type="OrthoDB" id="1191296at2"/>
<name>A0A4R0NJZ4_9SPHI</name>
<dbReference type="RefSeq" id="WP_131597118.1">
    <property type="nucleotide sequence ID" value="NZ_SJSL01000005.1"/>
</dbReference>
<protein>
    <recommendedName>
        <fullName evidence="3">RHS repeat-associated protein</fullName>
    </recommendedName>
</protein>
<dbReference type="Gene3D" id="2.180.10.10">
    <property type="entry name" value="RHS repeat-associated core"/>
    <property type="match status" value="1"/>
</dbReference>
<proteinExistence type="predicted"/>
<evidence type="ECO:0000313" key="2">
    <source>
        <dbReference type="Proteomes" id="UP000293347"/>
    </source>
</evidence>
<accession>A0A4R0NJZ4</accession>
<evidence type="ECO:0000313" key="1">
    <source>
        <dbReference type="EMBL" id="TCC99782.1"/>
    </source>
</evidence>
<keyword evidence="2" id="KW-1185">Reference proteome</keyword>
<dbReference type="InterPro" id="IPR050708">
    <property type="entry name" value="T6SS_VgrG/RHS"/>
</dbReference>
<evidence type="ECO:0008006" key="3">
    <source>
        <dbReference type="Google" id="ProtNLM"/>
    </source>
</evidence>
<dbReference type="NCBIfam" id="TIGR03696">
    <property type="entry name" value="Rhs_assc_core"/>
    <property type="match status" value="1"/>
</dbReference>